<dbReference type="AlphaFoldDB" id="A0A9C7PS61"/>
<gene>
    <name evidence="5" type="ORF">GpartN1_g503.t1</name>
</gene>
<feature type="compositionally biased region" description="Basic and acidic residues" evidence="4">
    <location>
        <begin position="669"/>
        <end position="679"/>
    </location>
</feature>
<dbReference type="PANTHER" id="PTHR12687:SF4">
    <property type="entry name" value="NUCLEOLAR COMPLEX PROTEIN 2 HOMOLOG"/>
    <property type="match status" value="1"/>
</dbReference>
<evidence type="ECO:0000256" key="1">
    <source>
        <dbReference type="ARBA" id="ARBA00004123"/>
    </source>
</evidence>
<protein>
    <recommendedName>
        <fullName evidence="7">Nucleolar complex protein 2 homolog</fullName>
    </recommendedName>
</protein>
<keyword evidence="6" id="KW-1185">Reference proteome</keyword>
<sequence length="702" mass="81272">MSTTQTPTKKRSASKIDHMSLEQLFDILESGEDVTNPSPTKVTKKRTKRKEEMSRVSQPRLDKSMKKTQPFHVMDKNDVSEESTNHLTDRDLNEKEETDENAPLSSVAIWVDRELLQSVQEQVEHRKCLRVNITRMVKIFRAGCMIIESNQLPTLASTATTLNKASADKKKATISNRKGHSVEEMHLSETGFISNSVHFLDLRVYQNSMKLCLELIPKSLDFVLGVEDLDKLDKMVLDDPKSLERWKVEASKKWKSLRAPMKVFFYYLRLLLETISNEGMKRYLLKVARRCSPYLLKLVKFARAWIKSVISTWAYAEEESTRAMAYFTLYCWSLFDSDRYLPNILKKMQSTFKDEVAKQGNLRRLPVVLFAANSLVDLFGMDMGISYSSIFVHLRELAIVLKRVITSEGKEFRYLVENWQFINQLRLYGMVLSSYPQKDQLRTLIYPYVQIVLGVLNFSYSPNCFGLLFHCIHFLNDLMKQANIYIPLASSLTRVLFCAELKKKPTSNEVKDKPLIWRTTLRIPEKQLNTRAFRDGVVSQVVYLLAEHFSILSRNVAFPELIVPTVISLNDFMKETKVSKFRQIIKELTQQMEENANLIRKLRRQSNCGPTQLKSETLCSPLGFPSGERTPMEMFLDLEQQRLIKEEKLLTSTVIDLEESWTLSNNTPSKEEQMKRKEPSYGNAKDSVSNDEDWVEELVLTE</sequence>
<dbReference type="Proteomes" id="UP001061958">
    <property type="component" value="Unassembled WGS sequence"/>
</dbReference>
<dbReference type="GO" id="GO:0030691">
    <property type="term" value="C:Noc2p-Noc3p complex"/>
    <property type="evidence" value="ECO:0007669"/>
    <property type="project" value="TreeGrafter"/>
</dbReference>
<organism evidence="5 6">
    <name type="scientific">Galdieria partita</name>
    <dbReference type="NCBI Taxonomy" id="83374"/>
    <lineage>
        <taxon>Eukaryota</taxon>
        <taxon>Rhodophyta</taxon>
        <taxon>Bangiophyceae</taxon>
        <taxon>Galdieriales</taxon>
        <taxon>Galdieriaceae</taxon>
        <taxon>Galdieria</taxon>
    </lineage>
</organism>
<dbReference type="OrthoDB" id="10266662at2759"/>
<reference evidence="5" key="1">
    <citation type="journal article" date="2022" name="Proc. Natl. Acad. Sci. U.S.A.">
        <title>Life cycle and functional genomics of the unicellular red alga Galdieria for elucidating algal and plant evolution and industrial use.</title>
        <authorList>
            <person name="Hirooka S."/>
            <person name="Itabashi T."/>
            <person name="Ichinose T.M."/>
            <person name="Onuma R."/>
            <person name="Fujiwara T."/>
            <person name="Yamashita S."/>
            <person name="Jong L.W."/>
            <person name="Tomita R."/>
            <person name="Iwane A.H."/>
            <person name="Miyagishima S.Y."/>
        </authorList>
    </citation>
    <scope>NUCLEOTIDE SEQUENCE</scope>
    <source>
        <strain evidence="5">NBRC 102759</strain>
    </source>
</reference>
<comment type="subcellular location">
    <subcellularLocation>
        <location evidence="1">Nucleus</location>
    </subcellularLocation>
</comment>
<evidence type="ECO:0000313" key="5">
    <source>
        <dbReference type="EMBL" id="GJQ08712.1"/>
    </source>
</evidence>
<feature type="region of interest" description="Disordered" evidence="4">
    <location>
        <begin position="1"/>
        <end position="20"/>
    </location>
</feature>
<dbReference type="PANTHER" id="PTHR12687">
    <property type="entry name" value="NUCLEOLAR COMPLEX 2 AND RAD4-RELATED"/>
    <property type="match status" value="1"/>
</dbReference>
<dbReference type="GO" id="GO:0042273">
    <property type="term" value="P:ribosomal large subunit biogenesis"/>
    <property type="evidence" value="ECO:0007669"/>
    <property type="project" value="TreeGrafter"/>
</dbReference>
<evidence type="ECO:0008006" key="7">
    <source>
        <dbReference type="Google" id="ProtNLM"/>
    </source>
</evidence>
<dbReference type="GO" id="GO:0005730">
    <property type="term" value="C:nucleolus"/>
    <property type="evidence" value="ECO:0007669"/>
    <property type="project" value="TreeGrafter"/>
</dbReference>
<feature type="compositionally biased region" description="Basic and acidic residues" evidence="4">
    <location>
        <begin position="73"/>
        <end position="95"/>
    </location>
</feature>
<keyword evidence="3" id="KW-0539">Nucleus</keyword>
<proteinExistence type="inferred from homology"/>
<dbReference type="GO" id="GO:0030690">
    <property type="term" value="C:Noc1p-Noc2p complex"/>
    <property type="evidence" value="ECO:0007669"/>
    <property type="project" value="TreeGrafter"/>
</dbReference>
<evidence type="ECO:0000313" key="6">
    <source>
        <dbReference type="Proteomes" id="UP001061958"/>
    </source>
</evidence>
<feature type="region of interest" description="Disordered" evidence="4">
    <location>
        <begin position="28"/>
        <end position="100"/>
    </location>
</feature>
<feature type="compositionally biased region" description="Basic and acidic residues" evidence="4">
    <location>
        <begin position="49"/>
        <end position="65"/>
    </location>
</feature>
<name>A0A9C7PS61_9RHOD</name>
<dbReference type="EMBL" id="BQMJ01000003">
    <property type="protein sequence ID" value="GJQ08712.1"/>
    <property type="molecule type" value="Genomic_DNA"/>
</dbReference>
<dbReference type="GO" id="GO:0005654">
    <property type="term" value="C:nucleoplasm"/>
    <property type="evidence" value="ECO:0007669"/>
    <property type="project" value="TreeGrafter"/>
</dbReference>
<dbReference type="Pfam" id="PF03715">
    <property type="entry name" value="Noc2"/>
    <property type="match status" value="1"/>
</dbReference>
<comment type="similarity">
    <text evidence="2">Belongs to the NOC2 family.</text>
</comment>
<evidence type="ECO:0000256" key="4">
    <source>
        <dbReference type="SAM" id="MobiDB-lite"/>
    </source>
</evidence>
<dbReference type="InterPro" id="IPR005343">
    <property type="entry name" value="Noc2"/>
</dbReference>
<reference evidence="5" key="2">
    <citation type="submission" date="2022-01" db="EMBL/GenBank/DDBJ databases">
        <authorList>
            <person name="Hirooka S."/>
            <person name="Miyagishima S.Y."/>
        </authorList>
    </citation>
    <scope>NUCLEOTIDE SEQUENCE</scope>
    <source>
        <strain evidence="5">NBRC 102759</strain>
    </source>
</reference>
<feature type="region of interest" description="Disordered" evidence="4">
    <location>
        <begin position="664"/>
        <end position="693"/>
    </location>
</feature>
<comment type="caution">
    <text evidence="5">The sequence shown here is derived from an EMBL/GenBank/DDBJ whole genome shotgun (WGS) entry which is preliminary data.</text>
</comment>
<accession>A0A9C7PS61</accession>
<evidence type="ECO:0000256" key="2">
    <source>
        <dbReference type="ARBA" id="ARBA00005907"/>
    </source>
</evidence>
<evidence type="ECO:0000256" key="3">
    <source>
        <dbReference type="ARBA" id="ARBA00023242"/>
    </source>
</evidence>